<keyword evidence="3" id="KW-1185">Reference proteome</keyword>
<proteinExistence type="predicted"/>
<dbReference type="InterPro" id="IPR009922">
    <property type="entry name" value="DUF1457"/>
</dbReference>
<dbReference type="OrthoDB" id="8480244at2"/>
<reference evidence="2 3" key="1">
    <citation type="submission" date="2016-10" db="EMBL/GenBank/DDBJ databases">
        <authorList>
            <person name="de Groot N.N."/>
        </authorList>
    </citation>
    <scope>NUCLEOTIDE SEQUENCE [LARGE SCALE GENOMIC DNA]</scope>
    <source>
        <strain evidence="2 3">CGMCC 1.9109</strain>
    </source>
</reference>
<evidence type="ECO:0000313" key="2">
    <source>
        <dbReference type="EMBL" id="SDD52620.1"/>
    </source>
</evidence>
<dbReference type="AlphaFoldDB" id="A0A1G6VG11"/>
<gene>
    <name evidence="2" type="ORF">SAMN04488071_0715</name>
</gene>
<dbReference type="Pfam" id="PF07310">
    <property type="entry name" value="PAS_5"/>
    <property type="match status" value="1"/>
</dbReference>
<dbReference type="STRING" id="637679.GCA_001550055_02427"/>
<dbReference type="Proteomes" id="UP000183685">
    <property type="component" value="Unassembled WGS sequence"/>
</dbReference>
<dbReference type="EMBL" id="FNAK01000002">
    <property type="protein sequence ID" value="SDD52620.1"/>
    <property type="molecule type" value="Genomic_DNA"/>
</dbReference>
<organism evidence="2 3">
    <name type="scientific">Kordiimonas lacus</name>
    <dbReference type="NCBI Taxonomy" id="637679"/>
    <lineage>
        <taxon>Bacteria</taxon>
        <taxon>Pseudomonadati</taxon>
        <taxon>Pseudomonadota</taxon>
        <taxon>Alphaproteobacteria</taxon>
        <taxon>Kordiimonadales</taxon>
        <taxon>Kordiimonadaceae</taxon>
        <taxon>Kordiimonas</taxon>
    </lineage>
</organism>
<evidence type="ECO:0000313" key="3">
    <source>
        <dbReference type="Proteomes" id="UP000183685"/>
    </source>
</evidence>
<evidence type="ECO:0000256" key="1">
    <source>
        <dbReference type="SAM" id="MobiDB-lite"/>
    </source>
</evidence>
<evidence type="ECO:0008006" key="4">
    <source>
        <dbReference type="Google" id="ProtNLM"/>
    </source>
</evidence>
<name>A0A1G6VG11_9PROT</name>
<sequence length="169" mass="19426">MSKQPDISGNFPFGEVGQPTEELSEPRLKSAKEIHDLWLSKLDGRDMPRKSDIRPSEMKSFLTNVYIVDVLDSGKDFRIRLFGTGVSDMLKQDFTGVTLSETPPELHWRGDVYRLAYERRAPVFYLFELIPFGREHVITENVLLPLANEQGEFAHLLCLSVEASRRRDQ</sequence>
<feature type="region of interest" description="Disordered" evidence="1">
    <location>
        <begin position="1"/>
        <end position="26"/>
    </location>
</feature>
<protein>
    <recommendedName>
        <fullName evidence="4">PAS domain-containing protein</fullName>
    </recommendedName>
</protein>
<accession>A0A1G6VG11</accession>
<dbReference type="RefSeq" id="WP_068305396.1">
    <property type="nucleotide sequence ID" value="NZ_FNAK01000002.1"/>
</dbReference>